<dbReference type="Pfam" id="PF13302">
    <property type="entry name" value="Acetyltransf_3"/>
    <property type="match status" value="1"/>
</dbReference>
<feature type="domain" description="N-acetyltransferase" evidence="4">
    <location>
        <begin position="130"/>
        <end position="289"/>
    </location>
</feature>
<evidence type="ECO:0000256" key="3">
    <source>
        <dbReference type="ARBA" id="ARBA00038502"/>
    </source>
</evidence>
<dbReference type="InterPro" id="IPR021948">
    <property type="entry name" value="DUF3565"/>
</dbReference>
<comment type="caution">
    <text evidence="5">The sequence shown here is derived from an EMBL/GenBank/DDBJ whole genome shotgun (WGS) entry which is preliminary data.</text>
</comment>
<dbReference type="EMBL" id="JABFNT010000171">
    <property type="protein sequence ID" value="NOJ83175.1"/>
    <property type="molecule type" value="Genomic_DNA"/>
</dbReference>
<dbReference type="PANTHER" id="PTHR43792">
    <property type="entry name" value="GNAT FAMILY, PUTATIVE (AFU_ORTHOLOGUE AFUA_3G00765)-RELATED-RELATED"/>
    <property type="match status" value="1"/>
</dbReference>
<evidence type="ECO:0000256" key="2">
    <source>
        <dbReference type="ARBA" id="ARBA00023315"/>
    </source>
</evidence>
<dbReference type="AlphaFoldDB" id="A0A7Y4MV02"/>
<proteinExistence type="inferred from homology"/>
<name>A0A7Y4MV02_MYXXA</name>
<evidence type="ECO:0000256" key="1">
    <source>
        <dbReference type="ARBA" id="ARBA00022679"/>
    </source>
</evidence>
<dbReference type="InterPro" id="IPR000182">
    <property type="entry name" value="GNAT_dom"/>
</dbReference>
<dbReference type="PANTHER" id="PTHR43792:SF8">
    <property type="entry name" value="[RIBOSOMAL PROTEIN US5]-ALANINE N-ACETYLTRANSFERASE"/>
    <property type="match status" value="1"/>
</dbReference>
<gene>
    <name evidence="5" type="ORF">HNV28_33515</name>
</gene>
<dbReference type="GO" id="GO:0016747">
    <property type="term" value="F:acyltransferase activity, transferring groups other than amino-acyl groups"/>
    <property type="evidence" value="ECO:0007669"/>
    <property type="project" value="InterPro"/>
</dbReference>
<accession>A0A7Y4MV02</accession>
<dbReference type="RefSeq" id="WP_171444969.1">
    <property type="nucleotide sequence ID" value="NZ_JABFNS010000165.1"/>
</dbReference>
<dbReference type="SUPFAM" id="SSF55729">
    <property type="entry name" value="Acyl-CoA N-acyltransferases (Nat)"/>
    <property type="match status" value="1"/>
</dbReference>
<evidence type="ECO:0000313" key="6">
    <source>
        <dbReference type="Proteomes" id="UP000533080"/>
    </source>
</evidence>
<dbReference type="InterPro" id="IPR016181">
    <property type="entry name" value="Acyl_CoA_acyltransferase"/>
</dbReference>
<dbReference type="InterPro" id="IPR051531">
    <property type="entry name" value="N-acetyltransferase"/>
</dbReference>
<reference evidence="5 6" key="1">
    <citation type="submission" date="2020-05" db="EMBL/GenBank/DDBJ databases">
        <authorList>
            <person name="Whitworth D."/>
        </authorList>
    </citation>
    <scope>NUCLEOTIDE SEQUENCE [LARGE SCALE GENOMIC DNA]</scope>
    <source>
        <strain evidence="5 6">AM005</strain>
    </source>
</reference>
<dbReference type="PROSITE" id="PS51186">
    <property type="entry name" value="GNAT"/>
    <property type="match status" value="1"/>
</dbReference>
<sequence>MQQKITGFHLDREDHWVADLECGHRQHMRHDPPWMVRPWILTEDGRRSRLGVELDCKRCDEAGHAVAEAVREALRTVALRAHEDGGLSGLCAEGRWELALDALNAADLRPAIRRALAPERGDKALVSARMILRPLLPDDASAIQRLAGDREVAANAAGIPHPFEDGMAEAWIASLDARSHVFALSHSESGEFMGLAGLVEADVEHPRTAELSYWLGRAYWGQGLGTEAAQTLVRYGFETLGLESLHASCFSRNPGSRRVLEKAGFRHAGHQARALRHLGQDEDLDRFIQERSRSHP</sequence>
<dbReference type="Gene3D" id="3.40.630.30">
    <property type="match status" value="1"/>
</dbReference>
<keyword evidence="2" id="KW-0012">Acyltransferase</keyword>
<protein>
    <submittedName>
        <fullName evidence="5">GNAT family N-acetyltransferase</fullName>
    </submittedName>
</protein>
<dbReference type="Pfam" id="PF12088">
    <property type="entry name" value="DUF3565"/>
    <property type="match status" value="1"/>
</dbReference>
<keyword evidence="1 5" id="KW-0808">Transferase</keyword>
<evidence type="ECO:0000259" key="4">
    <source>
        <dbReference type="PROSITE" id="PS51186"/>
    </source>
</evidence>
<dbReference type="Proteomes" id="UP000533080">
    <property type="component" value="Unassembled WGS sequence"/>
</dbReference>
<comment type="similarity">
    <text evidence="3">Belongs to the acetyltransferase family. RimJ subfamily.</text>
</comment>
<organism evidence="5 6">
    <name type="scientific">Myxococcus xanthus</name>
    <dbReference type="NCBI Taxonomy" id="34"/>
    <lineage>
        <taxon>Bacteria</taxon>
        <taxon>Pseudomonadati</taxon>
        <taxon>Myxococcota</taxon>
        <taxon>Myxococcia</taxon>
        <taxon>Myxococcales</taxon>
        <taxon>Cystobacterineae</taxon>
        <taxon>Myxococcaceae</taxon>
        <taxon>Myxococcus</taxon>
    </lineage>
</organism>
<evidence type="ECO:0000313" key="5">
    <source>
        <dbReference type="EMBL" id="NOJ83175.1"/>
    </source>
</evidence>